<keyword evidence="6" id="KW-0482">Metalloprotease</keyword>
<evidence type="ECO:0000313" key="12">
    <source>
        <dbReference type="Proteomes" id="UP000298649"/>
    </source>
</evidence>
<name>A0A4D7Z5Y1_AGRTU</name>
<feature type="binding site" evidence="9">
    <location>
        <position position="206"/>
    </location>
    <ligand>
        <name>Zn(2+)</name>
        <dbReference type="ChEBI" id="CHEBI:29105"/>
        <label>1</label>
    </ligand>
</feature>
<dbReference type="GO" id="GO:0006518">
    <property type="term" value="P:peptide metabolic process"/>
    <property type="evidence" value="ECO:0007669"/>
    <property type="project" value="InterPro"/>
</dbReference>
<evidence type="ECO:0000256" key="4">
    <source>
        <dbReference type="ARBA" id="ARBA00022801"/>
    </source>
</evidence>
<sequence length="431" mass="46842">MDTTASAETGIREELLERFFRYVGIESQSNAAAAKLPSTPGQLKLALLLAQELQELGLDDVLVDDNAIVTAVRRGSNPDVPRIGFIAHLDTVDVGLSSRINPQIRRFEGGDLCLNEDQNIWLRVADHPEIESWRGEDIIFGDGTSVLGADNKAAIAVIMTLLARFEDDVPSGDIVVAFVPDEEIGLRGAKALDLTRFPCDFAYTIDCCELGEVVVENFNAASGEIIFTGVSAHPMSAKGILVNPLLMALDFISHFDRKDTPEHTAGREGYFWFKDLSASDSEARLKVMIRDFDRGGFEERKKRIGEAAALVAAQYPTGSVRSSVSDTYDNIGDHLAADPRAADLLFNALDELGIKKKIVPMRGGTDGAALSARGIPTPNFFTGACNFHSRFEFLPVPAFVKSYETALTICRLAGQGDLALQRAAITCQKTD</sequence>
<dbReference type="NCBIfam" id="TIGR01882">
    <property type="entry name" value="peptidase-T"/>
    <property type="match status" value="1"/>
</dbReference>
<comment type="cofactor">
    <cofactor evidence="9">
        <name>Zn(2+)</name>
        <dbReference type="ChEBI" id="CHEBI:29105"/>
    </cofactor>
    <text evidence="9">Binds 2 Zn(2+) ions per subunit.</text>
</comment>
<dbReference type="PIRSF" id="PIRSF037215">
    <property type="entry name" value="Peptidase_M20B"/>
    <property type="match status" value="1"/>
</dbReference>
<dbReference type="NCBIfam" id="NF009920">
    <property type="entry name" value="PRK13381.1"/>
    <property type="match status" value="1"/>
</dbReference>
<dbReference type="Proteomes" id="UP000298649">
    <property type="component" value="Plasmid pAtCFBP7129a"/>
</dbReference>
<gene>
    <name evidence="11" type="primary">pepT</name>
    <name evidence="11" type="ORF">CFBP7129_27530</name>
</gene>
<feature type="active site" evidence="8">
    <location>
        <position position="90"/>
    </location>
</feature>
<dbReference type="AlphaFoldDB" id="A0A4D7Z5Y1"/>
<dbReference type="SUPFAM" id="SSF55031">
    <property type="entry name" value="Bacterial exopeptidase dimerisation domain"/>
    <property type="match status" value="1"/>
</dbReference>
<evidence type="ECO:0000259" key="10">
    <source>
        <dbReference type="Pfam" id="PF07687"/>
    </source>
</evidence>
<evidence type="ECO:0000313" key="11">
    <source>
        <dbReference type="EMBL" id="QCL97923.1"/>
    </source>
</evidence>
<evidence type="ECO:0000256" key="3">
    <source>
        <dbReference type="ARBA" id="ARBA00022723"/>
    </source>
</evidence>
<evidence type="ECO:0000256" key="6">
    <source>
        <dbReference type="ARBA" id="ARBA00023049"/>
    </source>
</evidence>
<dbReference type="NCBIfam" id="NF003976">
    <property type="entry name" value="PRK05469.1"/>
    <property type="match status" value="1"/>
</dbReference>
<dbReference type="InterPro" id="IPR036264">
    <property type="entry name" value="Bact_exopeptidase_dim_dom"/>
</dbReference>
<keyword evidence="4 11" id="KW-0378">Hydrolase</keyword>
<keyword evidence="2" id="KW-0645">Protease</keyword>
<keyword evidence="5 9" id="KW-0862">Zinc</keyword>
<dbReference type="PANTHER" id="PTHR42994:SF1">
    <property type="entry name" value="PEPTIDASE T"/>
    <property type="match status" value="1"/>
</dbReference>
<evidence type="ECO:0000256" key="5">
    <source>
        <dbReference type="ARBA" id="ARBA00022833"/>
    </source>
</evidence>
<feature type="binding site" evidence="9">
    <location>
        <position position="388"/>
    </location>
    <ligand>
        <name>Zn(2+)</name>
        <dbReference type="ChEBI" id="CHEBI:29105"/>
        <label>2</label>
    </ligand>
</feature>
<dbReference type="PROSITE" id="PS00758">
    <property type="entry name" value="ARGE_DAPE_CPG2_1"/>
    <property type="match status" value="1"/>
</dbReference>
<dbReference type="InterPro" id="IPR002933">
    <property type="entry name" value="Peptidase_M20"/>
</dbReference>
<evidence type="ECO:0000256" key="8">
    <source>
        <dbReference type="PIRSR" id="PIRSR037215-1"/>
    </source>
</evidence>
<dbReference type="Gene3D" id="3.30.70.360">
    <property type="match status" value="1"/>
</dbReference>
<evidence type="ECO:0000256" key="9">
    <source>
        <dbReference type="PIRSR" id="PIRSR037215-2"/>
    </source>
</evidence>
<feature type="binding site" evidence="9">
    <location>
        <position position="150"/>
    </location>
    <ligand>
        <name>Zn(2+)</name>
        <dbReference type="ChEBI" id="CHEBI:29105"/>
        <label>2</label>
    </ligand>
</feature>
<feature type="binding site" evidence="9">
    <location>
        <position position="88"/>
    </location>
    <ligand>
        <name>Zn(2+)</name>
        <dbReference type="ChEBI" id="CHEBI:29105"/>
        <label>1</label>
    </ligand>
</feature>
<feature type="binding site" evidence="9">
    <location>
        <position position="150"/>
    </location>
    <ligand>
        <name>Zn(2+)</name>
        <dbReference type="ChEBI" id="CHEBI:29105"/>
        <label>1</label>
    </ligand>
</feature>
<organism evidence="11 12">
    <name type="scientific">Agrobacterium tumefaciens</name>
    <dbReference type="NCBI Taxonomy" id="358"/>
    <lineage>
        <taxon>Bacteria</taxon>
        <taxon>Pseudomonadati</taxon>
        <taxon>Pseudomonadota</taxon>
        <taxon>Alphaproteobacteria</taxon>
        <taxon>Hyphomicrobiales</taxon>
        <taxon>Rhizobiaceae</taxon>
        <taxon>Rhizobium/Agrobacterium group</taxon>
        <taxon>Agrobacterium</taxon>
        <taxon>Agrobacterium tumefaciens complex</taxon>
    </lineage>
</organism>
<dbReference type="InterPro" id="IPR010161">
    <property type="entry name" value="Peptidase_M20B"/>
</dbReference>
<feature type="binding site" evidence="9">
    <location>
        <position position="183"/>
    </location>
    <ligand>
        <name>Zn(2+)</name>
        <dbReference type="ChEBI" id="CHEBI:29105"/>
        <label>2</label>
    </ligand>
</feature>
<feature type="active site" description="Proton acceptor" evidence="8">
    <location>
        <position position="182"/>
    </location>
</feature>
<accession>A0A4D7Z5Y1</accession>
<dbReference type="Pfam" id="PF07687">
    <property type="entry name" value="M20_dimer"/>
    <property type="match status" value="1"/>
</dbReference>
<dbReference type="InterPro" id="IPR001261">
    <property type="entry name" value="ArgE/DapE_CS"/>
</dbReference>
<dbReference type="EC" id="3.4.11.4" evidence="7"/>
<protein>
    <recommendedName>
        <fullName evidence="7">Peptidase T</fullName>
        <ecNumber evidence="7">3.4.11.4</ecNumber>
    </recommendedName>
</protein>
<dbReference type="GO" id="GO:0008237">
    <property type="term" value="F:metallopeptidase activity"/>
    <property type="evidence" value="ECO:0007669"/>
    <property type="project" value="UniProtKB-KW"/>
</dbReference>
<dbReference type="GO" id="GO:0006508">
    <property type="term" value="P:proteolysis"/>
    <property type="evidence" value="ECO:0007669"/>
    <property type="project" value="UniProtKB-UniRule"/>
</dbReference>
<dbReference type="GO" id="GO:0008270">
    <property type="term" value="F:zinc ion binding"/>
    <property type="evidence" value="ECO:0007669"/>
    <property type="project" value="InterPro"/>
</dbReference>
<dbReference type="PANTHER" id="PTHR42994">
    <property type="entry name" value="PEPTIDASE T"/>
    <property type="match status" value="1"/>
</dbReference>
<dbReference type="Gene3D" id="3.40.630.10">
    <property type="entry name" value="Zn peptidases"/>
    <property type="match status" value="1"/>
</dbReference>
<reference evidence="11 12" key="1">
    <citation type="submission" date="2019-04" db="EMBL/GenBank/DDBJ databases">
        <title>Complete genome sequence of Agrobacterium tumefaciens CFBP7129.</title>
        <authorList>
            <person name="Haryono M."/>
            <person name="Lin Y.-C."/>
            <person name="Lai E.-M."/>
            <person name="Kuo C.-H."/>
        </authorList>
    </citation>
    <scope>NUCLEOTIDE SEQUENCE [LARGE SCALE GENOMIC DNA]</scope>
    <source>
        <strain evidence="11 12">CFBP7129</strain>
        <plasmid evidence="12">patcfbp7129a</plasmid>
    </source>
</reference>
<evidence type="ECO:0000256" key="1">
    <source>
        <dbReference type="ARBA" id="ARBA00009692"/>
    </source>
</evidence>
<evidence type="ECO:0000256" key="2">
    <source>
        <dbReference type="ARBA" id="ARBA00022670"/>
    </source>
</evidence>
<keyword evidence="11" id="KW-0031">Aminopeptidase</keyword>
<dbReference type="Pfam" id="PF01546">
    <property type="entry name" value="Peptidase_M20"/>
    <property type="match status" value="1"/>
</dbReference>
<dbReference type="InterPro" id="IPR011650">
    <property type="entry name" value="Peptidase_M20_dimer"/>
</dbReference>
<dbReference type="GO" id="GO:0045148">
    <property type="term" value="F:tripeptide aminopeptidase activity"/>
    <property type="evidence" value="ECO:0007669"/>
    <property type="project" value="UniProtKB-UniRule"/>
</dbReference>
<dbReference type="EMBL" id="CP039924">
    <property type="protein sequence ID" value="QCL97923.1"/>
    <property type="molecule type" value="Genomic_DNA"/>
</dbReference>
<dbReference type="SUPFAM" id="SSF53187">
    <property type="entry name" value="Zn-dependent exopeptidases"/>
    <property type="match status" value="1"/>
</dbReference>
<geneLocation type="plasmid" evidence="12">
    <name>patcfbp7129a</name>
</geneLocation>
<comment type="similarity">
    <text evidence="1">Belongs to the peptidase M20B family.</text>
</comment>
<keyword evidence="3 9" id="KW-0479">Metal-binding</keyword>
<proteinExistence type="inferred from homology"/>
<dbReference type="PROSITE" id="PS00759">
    <property type="entry name" value="ARGE_DAPE_CPG2_2"/>
    <property type="match status" value="1"/>
</dbReference>
<dbReference type="RefSeq" id="WP_137006260.1">
    <property type="nucleotide sequence ID" value="NZ_CP039924.1"/>
</dbReference>
<evidence type="ECO:0000256" key="7">
    <source>
        <dbReference type="NCBIfam" id="TIGR01882"/>
    </source>
</evidence>
<keyword evidence="11" id="KW-0614">Plasmid</keyword>
<feature type="domain" description="Peptidase M20 dimerisation" evidence="10">
    <location>
        <begin position="215"/>
        <end position="317"/>
    </location>
</feature>